<evidence type="ECO:0000313" key="1">
    <source>
        <dbReference type="EMBL" id="AUB80839.1"/>
    </source>
</evidence>
<dbReference type="KEGG" id="tsy:THSYN_07665"/>
<name>A0A2K8U613_9GAMM</name>
<evidence type="ECO:0008006" key="3">
    <source>
        <dbReference type="Google" id="ProtNLM"/>
    </source>
</evidence>
<gene>
    <name evidence="1" type="ORF">THSYN_07665</name>
</gene>
<dbReference type="AlphaFoldDB" id="A0A2K8U613"/>
<dbReference type="EMBL" id="CP020370">
    <property type="protein sequence ID" value="AUB80839.1"/>
    <property type="molecule type" value="Genomic_DNA"/>
</dbReference>
<keyword evidence="2" id="KW-1185">Reference proteome</keyword>
<accession>A0A2K8U613</accession>
<reference evidence="1 2" key="1">
    <citation type="submission" date="2017-03" db="EMBL/GenBank/DDBJ databases">
        <title>Complete genome sequence of Candidatus 'Thiodictyon syntrophicum' sp. nov. strain Cad16T, a photolithoautotroph purple sulfur bacterium isolated from an alpine meromictic lake.</title>
        <authorList>
            <person name="Luedin S.M."/>
            <person name="Pothier J.F."/>
            <person name="Danza F."/>
            <person name="Storelli N."/>
            <person name="Wittwer M."/>
            <person name="Tonolla M."/>
        </authorList>
    </citation>
    <scope>NUCLEOTIDE SEQUENCE [LARGE SCALE GENOMIC DNA]</scope>
    <source>
        <strain evidence="1 2">Cad16T</strain>
    </source>
</reference>
<protein>
    <recommendedName>
        <fullName evidence="3">HNH endonuclease</fullName>
    </recommendedName>
</protein>
<evidence type="ECO:0000313" key="2">
    <source>
        <dbReference type="Proteomes" id="UP000232638"/>
    </source>
</evidence>
<dbReference type="Gene3D" id="1.10.30.50">
    <property type="match status" value="1"/>
</dbReference>
<organism evidence="1 2">
    <name type="scientific">Candidatus Thiodictyon syntrophicum</name>
    <dbReference type="NCBI Taxonomy" id="1166950"/>
    <lineage>
        <taxon>Bacteria</taxon>
        <taxon>Pseudomonadati</taxon>
        <taxon>Pseudomonadota</taxon>
        <taxon>Gammaproteobacteria</taxon>
        <taxon>Chromatiales</taxon>
        <taxon>Chromatiaceae</taxon>
        <taxon>Thiodictyon</taxon>
    </lineage>
</organism>
<sequence length="198" mass="22392">MTVLKTLKAMAGERERCMYCGDSHGTDIEHFWPKTPYPGRMFGWPNMLLCCTECGRFKGNLFPLDANGLPLLVDPTAVNPWDFLDFNPDTYNFVARFDLATNAPSLHGVKTVELLQLDRREALEAGYRKTHKRILIVVELALQEDTIDADALCEQLDEVDDHGLLGWYRYGTGQNLSPFCELRAKHPEVWAACVAVLT</sequence>
<proteinExistence type="predicted"/>
<dbReference type="Proteomes" id="UP000232638">
    <property type="component" value="Chromosome"/>
</dbReference>